<comment type="catalytic activity">
    <reaction evidence="1">
        <text>[(1-&gt;4)-beta-D-glucosyl]n+m + reduced acceptor + O2 = 4-dehydro-beta-D-glucosyl-[(1-&gt;4)-beta-D-glucosyl]n-1 + [(1-&gt;4)-beta-D-glucosyl]m + acceptor + H2O.</text>
        <dbReference type="EC" id="1.14.99.56"/>
    </reaction>
</comment>
<keyword evidence="1" id="KW-1015">Disulfide bond</keyword>
<dbReference type="GO" id="GO:0030245">
    <property type="term" value="P:cellulose catabolic process"/>
    <property type="evidence" value="ECO:0007669"/>
    <property type="project" value="UniProtKB-UniRule"/>
</dbReference>
<comment type="caution">
    <text evidence="3">The sequence shown here is derived from an EMBL/GenBank/DDBJ whole genome shotgun (WGS) entry which is preliminary data.</text>
</comment>
<keyword evidence="1" id="KW-0964">Secreted</keyword>
<dbReference type="Gene3D" id="2.70.50.70">
    <property type="match status" value="1"/>
</dbReference>
<name>A0AAD6Z8A6_9AGAR</name>
<dbReference type="Pfam" id="PF03443">
    <property type="entry name" value="AA9"/>
    <property type="match status" value="1"/>
</dbReference>
<protein>
    <recommendedName>
        <fullName evidence="1">AA9 family lytic polysaccharide monooxygenase</fullName>
        <ecNumber evidence="1">1.14.99.56</ecNumber>
    </recommendedName>
    <alternativeName>
        <fullName evidence="1">Endo-beta-1,4-glucanase</fullName>
    </alternativeName>
    <alternativeName>
        <fullName evidence="1">Glycosyl hydrolase 61 family protein</fullName>
    </alternativeName>
</protein>
<comment type="function">
    <text evidence="1">Lytic polysaccharide monooxygenase (LMPO) that depolymerizes crystalline and amorphous polysaccharides via the oxidation of scissile alpha- or beta-(1-4)-glycosidic bonds, yielding C1 and/or C4 oxidation products. Catalysis by LPMOs requires the reduction of the active-site copper from Cu(II) to Cu(I) by a reducing agent and H(2)O(2) or O(2) as a cosubstrate.</text>
</comment>
<dbReference type="AlphaFoldDB" id="A0AAD6Z8A6"/>
<dbReference type="EC" id="1.14.99.56" evidence="1"/>
<keyword evidence="1" id="KW-0624">Polysaccharide degradation</keyword>
<dbReference type="Proteomes" id="UP001218218">
    <property type="component" value="Unassembled WGS sequence"/>
</dbReference>
<evidence type="ECO:0000313" key="3">
    <source>
        <dbReference type="EMBL" id="KAJ7310942.1"/>
    </source>
</evidence>
<proteinExistence type="predicted"/>
<dbReference type="GO" id="GO:0005576">
    <property type="term" value="C:extracellular region"/>
    <property type="evidence" value="ECO:0007669"/>
    <property type="project" value="UniProtKB-SubCell"/>
</dbReference>
<keyword evidence="1" id="KW-0119">Carbohydrate metabolism</keyword>
<comment type="subcellular location">
    <subcellularLocation>
        <location evidence="1">Secreted</location>
    </subcellularLocation>
</comment>
<dbReference type="GO" id="GO:0008810">
    <property type="term" value="F:cellulase activity"/>
    <property type="evidence" value="ECO:0007669"/>
    <property type="project" value="UniProtKB-UniRule"/>
</dbReference>
<gene>
    <name evidence="3" type="ORF">DFH08DRAFT_822778</name>
</gene>
<accession>A0AAD6Z8A6</accession>
<keyword evidence="4" id="KW-1185">Reference proteome</keyword>
<keyword evidence="1" id="KW-0136">Cellulose degradation</keyword>
<organism evidence="3 4">
    <name type="scientific">Mycena albidolilacea</name>
    <dbReference type="NCBI Taxonomy" id="1033008"/>
    <lineage>
        <taxon>Eukaryota</taxon>
        <taxon>Fungi</taxon>
        <taxon>Dikarya</taxon>
        <taxon>Basidiomycota</taxon>
        <taxon>Agaricomycotina</taxon>
        <taxon>Agaricomycetes</taxon>
        <taxon>Agaricomycetidae</taxon>
        <taxon>Agaricales</taxon>
        <taxon>Marasmiineae</taxon>
        <taxon>Mycenaceae</taxon>
        <taxon>Mycena</taxon>
    </lineage>
</organism>
<dbReference type="EMBL" id="JARIHO010000076">
    <property type="protein sequence ID" value="KAJ7310942.1"/>
    <property type="molecule type" value="Genomic_DNA"/>
</dbReference>
<feature type="domain" description="Auxiliary Activity family 9 catalytic" evidence="2">
    <location>
        <begin position="111"/>
        <end position="145"/>
    </location>
</feature>
<evidence type="ECO:0000259" key="2">
    <source>
        <dbReference type="Pfam" id="PF03443"/>
    </source>
</evidence>
<evidence type="ECO:0000256" key="1">
    <source>
        <dbReference type="RuleBase" id="RU368122"/>
    </source>
</evidence>
<comment type="domain">
    <text evidence="1">Has a modular structure: an endo-beta-1,4-glucanase catalytic module at the N-terminus, a linker rich in serines and threonines, and a C-terminal carbohydrate-binding module (CBM).</text>
</comment>
<reference evidence="3" key="1">
    <citation type="submission" date="2023-03" db="EMBL/GenBank/DDBJ databases">
        <title>Massive genome expansion in bonnet fungi (Mycena s.s.) driven by repeated elements and novel gene families across ecological guilds.</title>
        <authorList>
            <consortium name="Lawrence Berkeley National Laboratory"/>
            <person name="Harder C.B."/>
            <person name="Miyauchi S."/>
            <person name="Viragh M."/>
            <person name="Kuo A."/>
            <person name="Thoen E."/>
            <person name="Andreopoulos B."/>
            <person name="Lu D."/>
            <person name="Skrede I."/>
            <person name="Drula E."/>
            <person name="Henrissat B."/>
            <person name="Morin E."/>
            <person name="Kohler A."/>
            <person name="Barry K."/>
            <person name="LaButti K."/>
            <person name="Morin E."/>
            <person name="Salamov A."/>
            <person name="Lipzen A."/>
            <person name="Mereny Z."/>
            <person name="Hegedus B."/>
            <person name="Baldrian P."/>
            <person name="Stursova M."/>
            <person name="Weitz H."/>
            <person name="Taylor A."/>
            <person name="Grigoriev I.V."/>
            <person name="Nagy L.G."/>
            <person name="Martin F."/>
            <person name="Kauserud H."/>
        </authorList>
    </citation>
    <scope>NUCLEOTIDE SEQUENCE</scope>
    <source>
        <strain evidence="3">CBHHK002</strain>
    </source>
</reference>
<dbReference type="InterPro" id="IPR005103">
    <property type="entry name" value="AA9_LPMO"/>
</dbReference>
<evidence type="ECO:0000313" key="4">
    <source>
        <dbReference type="Proteomes" id="UP001218218"/>
    </source>
</evidence>
<sequence length="157" mass="17157">MRAAAPTFPFSSLIATTVSHGWIWKVRIGNPGKFYQGNSPLNVAPVVQLSQIPWLRPLATGCRYFGEATTEKDGSTIEARSRATWRIVGGTAHIMMAVESGGSRSTSRVWKGGNYLLRHEIIALHTTQAMGEAEFYPDCIQLIVRSLVVRSNGNGVP</sequence>
<dbReference type="GO" id="GO:0030248">
    <property type="term" value="F:cellulose binding"/>
    <property type="evidence" value="ECO:0007669"/>
    <property type="project" value="UniProtKB-UniRule"/>
</dbReference>